<dbReference type="PANTHER" id="PTHR24186:SF37">
    <property type="entry name" value="PGG DOMAIN-CONTAINING PROTEIN"/>
    <property type="match status" value="1"/>
</dbReference>
<dbReference type="SUPFAM" id="SSF48403">
    <property type="entry name" value="Ankyrin repeat"/>
    <property type="match status" value="1"/>
</dbReference>
<feature type="transmembrane region" description="Helical" evidence="8">
    <location>
        <begin position="298"/>
        <end position="322"/>
    </location>
</feature>
<evidence type="ECO:0000256" key="3">
    <source>
        <dbReference type="ARBA" id="ARBA00022737"/>
    </source>
</evidence>
<feature type="domain" description="PGG" evidence="9">
    <location>
        <begin position="247"/>
        <end position="355"/>
    </location>
</feature>
<evidence type="ECO:0000256" key="5">
    <source>
        <dbReference type="ARBA" id="ARBA00023043"/>
    </source>
</evidence>
<dbReference type="InterPro" id="IPR036770">
    <property type="entry name" value="Ankyrin_rpt-contain_sf"/>
</dbReference>
<keyword evidence="5 7" id="KW-0040">ANK repeat</keyword>
<evidence type="ECO:0000256" key="4">
    <source>
        <dbReference type="ARBA" id="ARBA00022989"/>
    </source>
</evidence>
<dbReference type="PANTHER" id="PTHR24186">
    <property type="entry name" value="PROTEIN PHOSPHATASE 1 REGULATORY SUBUNIT"/>
    <property type="match status" value="1"/>
</dbReference>
<dbReference type="Gene3D" id="1.25.40.20">
    <property type="entry name" value="Ankyrin repeat-containing domain"/>
    <property type="match status" value="1"/>
</dbReference>
<name>A0ABD1GCP3_SALDI</name>
<sequence>MAGETADKIIYDAVKIGDVATLKQVFQQDPYLVHEVSFAHSRNLLHIAAIHGQTAIVEEVLRIDPRLARSSDSHKSSPLHIAVEEGELEITKGLLSAAPEMRWWRDDQGMNPVHVAAVKGHVMILEELLRLDLNPARERVHRGQTVLHLCVKHCQIQTLKVLVEKLGDLVCAKDDDGEAILHLVVRSNQLEIIQYLAESNKIMNLATNSMGKTALDILRESFRDTSTYLEMYKILDPLSFESISEGIPKMTDLAMVVAILIAAMAFQAAVSPPGGVWQEDTPSHSAGRAVMATTHPSIYRHFIGATSTAFISSIITILLISIGEPQEFFYMATATYSMWVAIASIGVSFGVSLIITNPMETKSVGHIVVIVAFVFVIVFVLLFLYRPVRRWLVSSLEKERRA</sequence>
<organism evidence="10 11">
    <name type="scientific">Salvia divinorum</name>
    <name type="common">Maria pastora</name>
    <name type="synonym">Diviner's sage</name>
    <dbReference type="NCBI Taxonomy" id="28513"/>
    <lineage>
        <taxon>Eukaryota</taxon>
        <taxon>Viridiplantae</taxon>
        <taxon>Streptophyta</taxon>
        <taxon>Embryophyta</taxon>
        <taxon>Tracheophyta</taxon>
        <taxon>Spermatophyta</taxon>
        <taxon>Magnoliopsida</taxon>
        <taxon>eudicotyledons</taxon>
        <taxon>Gunneridae</taxon>
        <taxon>Pentapetalae</taxon>
        <taxon>asterids</taxon>
        <taxon>lamiids</taxon>
        <taxon>Lamiales</taxon>
        <taxon>Lamiaceae</taxon>
        <taxon>Nepetoideae</taxon>
        <taxon>Mentheae</taxon>
        <taxon>Salviinae</taxon>
        <taxon>Salvia</taxon>
        <taxon>Salvia subgen. Calosphace</taxon>
    </lineage>
</organism>
<keyword evidence="2 8" id="KW-0812">Transmembrane</keyword>
<feature type="transmembrane region" description="Helical" evidence="8">
    <location>
        <begin position="334"/>
        <end position="355"/>
    </location>
</feature>
<protein>
    <submittedName>
        <fullName evidence="10">Ankyrin repeat-containing protein-like protein</fullName>
    </submittedName>
</protein>
<evidence type="ECO:0000259" key="9">
    <source>
        <dbReference type="Pfam" id="PF13962"/>
    </source>
</evidence>
<feature type="transmembrane region" description="Helical" evidence="8">
    <location>
        <begin position="367"/>
        <end position="385"/>
    </location>
</feature>
<reference evidence="10 11" key="1">
    <citation type="submission" date="2024-06" db="EMBL/GenBank/DDBJ databases">
        <title>A chromosome level genome sequence of Diviner's sage (Salvia divinorum).</title>
        <authorList>
            <person name="Ford S.A."/>
            <person name="Ro D.-K."/>
            <person name="Ness R.W."/>
            <person name="Phillips M.A."/>
        </authorList>
    </citation>
    <scope>NUCLEOTIDE SEQUENCE [LARGE SCALE GENOMIC DNA]</scope>
    <source>
        <strain evidence="10">SAF-2024a</strain>
        <tissue evidence="10">Leaf</tissue>
    </source>
</reference>
<dbReference type="SMART" id="SM00248">
    <property type="entry name" value="ANK"/>
    <property type="match status" value="5"/>
</dbReference>
<evidence type="ECO:0000256" key="8">
    <source>
        <dbReference type="SAM" id="Phobius"/>
    </source>
</evidence>
<dbReference type="EMBL" id="JBEAFC010000009">
    <property type="protein sequence ID" value="KAL1541867.1"/>
    <property type="molecule type" value="Genomic_DNA"/>
</dbReference>
<dbReference type="PROSITE" id="PS50088">
    <property type="entry name" value="ANK_REPEAT"/>
    <property type="match status" value="2"/>
</dbReference>
<evidence type="ECO:0000256" key="1">
    <source>
        <dbReference type="ARBA" id="ARBA00004141"/>
    </source>
</evidence>
<evidence type="ECO:0000256" key="2">
    <source>
        <dbReference type="ARBA" id="ARBA00022692"/>
    </source>
</evidence>
<keyword evidence="6 8" id="KW-0472">Membrane</keyword>
<dbReference type="Pfam" id="PF12796">
    <property type="entry name" value="Ank_2"/>
    <property type="match status" value="2"/>
</dbReference>
<feature type="repeat" description="ANK" evidence="7">
    <location>
        <begin position="108"/>
        <end position="130"/>
    </location>
</feature>
<comment type="subcellular location">
    <subcellularLocation>
        <location evidence="1">Membrane</location>
        <topology evidence="1">Multi-pass membrane protein</topology>
    </subcellularLocation>
</comment>
<keyword evidence="11" id="KW-1185">Reference proteome</keyword>
<accession>A0ABD1GCP3</accession>
<evidence type="ECO:0000313" key="10">
    <source>
        <dbReference type="EMBL" id="KAL1541867.1"/>
    </source>
</evidence>
<proteinExistence type="predicted"/>
<dbReference type="AlphaFoldDB" id="A0ABD1GCP3"/>
<dbReference type="Pfam" id="PF13962">
    <property type="entry name" value="PGG"/>
    <property type="match status" value="1"/>
</dbReference>
<feature type="transmembrane region" description="Helical" evidence="8">
    <location>
        <begin position="253"/>
        <end position="270"/>
    </location>
</feature>
<evidence type="ECO:0000256" key="7">
    <source>
        <dbReference type="PROSITE-ProRule" id="PRU00023"/>
    </source>
</evidence>
<feature type="repeat" description="ANK" evidence="7">
    <location>
        <begin position="176"/>
        <end position="208"/>
    </location>
</feature>
<dbReference type="Proteomes" id="UP001567538">
    <property type="component" value="Unassembled WGS sequence"/>
</dbReference>
<dbReference type="GO" id="GO:0016020">
    <property type="term" value="C:membrane"/>
    <property type="evidence" value="ECO:0007669"/>
    <property type="project" value="UniProtKB-SubCell"/>
</dbReference>
<dbReference type="PROSITE" id="PS50297">
    <property type="entry name" value="ANK_REP_REGION"/>
    <property type="match status" value="1"/>
</dbReference>
<evidence type="ECO:0000256" key="6">
    <source>
        <dbReference type="ARBA" id="ARBA00023136"/>
    </source>
</evidence>
<keyword evidence="4 8" id="KW-1133">Transmembrane helix</keyword>
<evidence type="ECO:0000313" key="11">
    <source>
        <dbReference type="Proteomes" id="UP001567538"/>
    </source>
</evidence>
<gene>
    <name evidence="10" type="ORF">AAHA92_26035</name>
</gene>
<comment type="caution">
    <text evidence="10">The sequence shown here is derived from an EMBL/GenBank/DDBJ whole genome shotgun (WGS) entry which is preliminary data.</text>
</comment>
<keyword evidence="3" id="KW-0677">Repeat</keyword>
<dbReference type="InterPro" id="IPR026961">
    <property type="entry name" value="PGG_dom"/>
</dbReference>
<dbReference type="InterPro" id="IPR002110">
    <property type="entry name" value="Ankyrin_rpt"/>
</dbReference>